<proteinExistence type="predicted"/>
<dbReference type="AlphaFoldDB" id="A0A0E9V3U5"/>
<reference evidence="1" key="2">
    <citation type="journal article" date="2015" name="Fish Shellfish Immunol.">
        <title>Early steps in the European eel (Anguilla anguilla)-Vibrio vulnificus interaction in the gills: Role of the RtxA13 toxin.</title>
        <authorList>
            <person name="Callol A."/>
            <person name="Pajuelo D."/>
            <person name="Ebbesson L."/>
            <person name="Teles M."/>
            <person name="MacKenzie S."/>
            <person name="Amaro C."/>
        </authorList>
    </citation>
    <scope>NUCLEOTIDE SEQUENCE</scope>
</reference>
<accession>A0A0E9V3U5</accession>
<sequence>MAGRGLEQDAYDSRPGTGHCCRGCGRESCCPY</sequence>
<reference evidence="1" key="1">
    <citation type="submission" date="2014-11" db="EMBL/GenBank/DDBJ databases">
        <authorList>
            <person name="Amaro Gonzalez C."/>
        </authorList>
    </citation>
    <scope>NUCLEOTIDE SEQUENCE</scope>
</reference>
<dbReference type="EMBL" id="GBXM01042620">
    <property type="protein sequence ID" value="JAH65957.1"/>
    <property type="molecule type" value="Transcribed_RNA"/>
</dbReference>
<dbReference type="EMBL" id="GBXM01035803">
    <property type="protein sequence ID" value="JAH72774.1"/>
    <property type="molecule type" value="Transcribed_RNA"/>
</dbReference>
<protein>
    <submittedName>
        <fullName evidence="1">Uncharacterized protein</fullName>
    </submittedName>
</protein>
<evidence type="ECO:0000313" key="1">
    <source>
        <dbReference type="EMBL" id="JAH72774.1"/>
    </source>
</evidence>
<organism evidence="1">
    <name type="scientific">Anguilla anguilla</name>
    <name type="common">European freshwater eel</name>
    <name type="synonym">Muraena anguilla</name>
    <dbReference type="NCBI Taxonomy" id="7936"/>
    <lineage>
        <taxon>Eukaryota</taxon>
        <taxon>Metazoa</taxon>
        <taxon>Chordata</taxon>
        <taxon>Craniata</taxon>
        <taxon>Vertebrata</taxon>
        <taxon>Euteleostomi</taxon>
        <taxon>Actinopterygii</taxon>
        <taxon>Neopterygii</taxon>
        <taxon>Teleostei</taxon>
        <taxon>Anguilliformes</taxon>
        <taxon>Anguillidae</taxon>
        <taxon>Anguilla</taxon>
    </lineage>
</organism>
<name>A0A0E9V3U5_ANGAN</name>